<evidence type="ECO:0000256" key="1">
    <source>
        <dbReference type="SAM" id="MobiDB-lite"/>
    </source>
</evidence>
<dbReference type="InterPro" id="IPR052396">
    <property type="entry name" value="Meiotic_Drive_Suppr_Kinase"/>
</dbReference>
<dbReference type="STRING" id="930990.A0A067MXE0"/>
<dbReference type="AlphaFoldDB" id="A0A067MXE0"/>
<dbReference type="HOGENOM" id="CLU_692590_0_0_1"/>
<dbReference type="PROSITE" id="PS50011">
    <property type="entry name" value="PROTEIN_KINASE_DOM"/>
    <property type="match status" value="1"/>
</dbReference>
<dbReference type="InParanoid" id="A0A067MXE0"/>
<dbReference type="OrthoDB" id="2523927at2759"/>
<feature type="region of interest" description="Disordered" evidence="1">
    <location>
        <begin position="30"/>
        <end position="62"/>
    </location>
</feature>
<dbReference type="PANTHER" id="PTHR37171">
    <property type="entry name" value="SERINE/THREONINE-PROTEIN KINASE YRZF-RELATED"/>
    <property type="match status" value="1"/>
</dbReference>
<dbReference type="GO" id="GO:0005524">
    <property type="term" value="F:ATP binding"/>
    <property type="evidence" value="ECO:0007669"/>
    <property type="project" value="InterPro"/>
</dbReference>
<dbReference type="InterPro" id="IPR011009">
    <property type="entry name" value="Kinase-like_dom_sf"/>
</dbReference>
<keyword evidence="4" id="KW-1185">Reference proteome</keyword>
<dbReference type="Proteomes" id="UP000027195">
    <property type="component" value="Unassembled WGS sequence"/>
</dbReference>
<dbReference type="Pfam" id="PF06293">
    <property type="entry name" value="Kdo"/>
    <property type="match status" value="1"/>
</dbReference>
<dbReference type="InterPro" id="IPR008266">
    <property type="entry name" value="Tyr_kinase_AS"/>
</dbReference>
<dbReference type="SUPFAM" id="SSF56112">
    <property type="entry name" value="Protein kinase-like (PK-like)"/>
    <property type="match status" value="1"/>
</dbReference>
<dbReference type="PROSITE" id="PS00109">
    <property type="entry name" value="PROTEIN_KINASE_TYR"/>
    <property type="match status" value="1"/>
</dbReference>
<dbReference type="PANTHER" id="PTHR37171:SF1">
    <property type="entry name" value="SERINE_THREONINE-PROTEIN KINASE YRZF-RELATED"/>
    <property type="match status" value="1"/>
</dbReference>
<evidence type="ECO:0000313" key="4">
    <source>
        <dbReference type="Proteomes" id="UP000027195"/>
    </source>
</evidence>
<dbReference type="Gene3D" id="1.10.510.10">
    <property type="entry name" value="Transferase(Phosphotransferase) domain 1"/>
    <property type="match status" value="1"/>
</dbReference>
<dbReference type="GO" id="GO:0004672">
    <property type="term" value="F:protein kinase activity"/>
    <property type="evidence" value="ECO:0007669"/>
    <property type="project" value="InterPro"/>
</dbReference>
<evidence type="ECO:0000313" key="3">
    <source>
        <dbReference type="EMBL" id="KDQ20408.1"/>
    </source>
</evidence>
<dbReference type="InterPro" id="IPR000719">
    <property type="entry name" value="Prot_kinase_dom"/>
</dbReference>
<evidence type="ECO:0000259" key="2">
    <source>
        <dbReference type="PROSITE" id="PS50011"/>
    </source>
</evidence>
<gene>
    <name evidence="3" type="ORF">BOTBODRAFT_169166</name>
</gene>
<proteinExistence type="predicted"/>
<reference evidence="4" key="1">
    <citation type="journal article" date="2014" name="Proc. Natl. Acad. Sci. U.S.A.">
        <title>Extensive sampling of basidiomycete genomes demonstrates inadequacy of the white-rot/brown-rot paradigm for wood decay fungi.</title>
        <authorList>
            <person name="Riley R."/>
            <person name="Salamov A.A."/>
            <person name="Brown D.W."/>
            <person name="Nagy L.G."/>
            <person name="Floudas D."/>
            <person name="Held B.W."/>
            <person name="Levasseur A."/>
            <person name="Lombard V."/>
            <person name="Morin E."/>
            <person name="Otillar R."/>
            <person name="Lindquist E.A."/>
            <person name="Sun H."/>
            <person name="LaButti K.M."/>
            <person name="Schmutz J."/>
            <person name="Jabbour D."/>
            <person name="Luo H."/>
            <person name="Baker S.E."/>
            <person name="Pisabarro A.G."/>
            <person name="Walton J.D."/>
            <person name="Blanchette R.A."/>
            <person name="Henrissat B."/>
            <person name="Martin F."/>
            <person name="Cullen D."/>
            <person name="Hibbett D.S."/>
            <person name="Grigoriev I.V."/>
        </authorList>
    </citation>
    <scope>NUCLEOTIDE SEQUENCE [LARGE SCALE GENOMIC DNA]</scope>
    <source>
        <strain evidence="4">FD-172 SS1</strain>
    </source>
</reference>
<dbReference type="EMBL" id="KL198017">
    <property type="protein sequence ID" value="KDQ20408.1"/>
    <property type="molecule type" value="Genomic_DNA"/>
</dbReference>
<feature type="compositionally biased region" description="Polar residues" evidence="1">
    <location>
        <begin position="37"/>
        <end position="62"/>
    </location>
</feature>
<feature type="domain" description="Protein kinase" evidence="2">
    <location>
        <begin position="238"/>
        <end position="398"/>
    </location>
</feature>
<name>A0A067MXE0_BOTB1</name>
<protein>
    <recommendedName>
        <fullName evidence="2">Protein kinase domain-containing protein</fullName>
    </recommendedName>
</protein>
<feature type="region of interest" description="Disordered" evidence="1">
    <location>
        <begin position="126"/>
        <end position="181"/>
    </location>
</feature>
<feature type="compositionally biased region" description="Basic and acidic residues" evidence="1">
    <location>
        <begin position="129"/>
        <end position="181"/>
    </location>
</feature>
<organism evidence="3 4">
    <name type="scientific">Botryobasidium botryosum (strain FD-172 SS1)</name>
    <dbReference type="NCBI Taxonomy" id="930990"/>
    <lineage>
        <taxon>Eukaryota</taxon>
        <taxon>Fungi</taxon>
        <taxon>Dikarya</taxon>
        <taxon>Basidiomycota</taxon>
        <taxon>Agaricomycotina</taxon>
        <taxon>Agaricomycetes</taxon>
        <taxon>Cantharellales</taxon>
        <taxon>Botryobasidiaceae</taxon>
        <taxon>Botryobasidium</taxon>
    </lineage>
</organism>
<sequence length="398" mass="43467">MWEGSATKSPDALDTPWVIPVVSDASVGTRGHRRSTRLASRTAESLDGSTEPISDASYGQSTKTAELTPRRWVQQAWAQAVLYDTTLFMLYSGNYEFICIEVGLYIAGIEDAIDRAMQLRVMESDPLASDEHNASNPRHGEDDDKVDRERSPDTRLSKRRRGDGETEIGRSGGDGKGEKARPLNVASECQVAYLFLRYGIYDSKNPAIFHRAENWATLGNAVLIPPPPPYGPCESIALVLISDMAEGATGVVHSAVLEVETPGGEYFTHKVVVKLAFAPKQQTRLRNEHAIYEYLESQGVRGLVTIFGLFVDAEEGGPLALVMSHAGTPLRSGKVSATVEKLGEIHKAGVIHGDIRAQNLLVNESGEVTVIDFDAAFKCASRRAAKREHGVLHRVLKD</sequence>
<accession>A0A067MXE0</accession>